<evidence type="ECO:0000313" key="4">
    <source>
        <dbReference type="Proteomes" id="UP000267251"/>
    </source>
</evidence>
<keyword evidence="2" id="KW-0472">Membrane</keyword>
<dbReference type="AlphaFoldDB" id="A0A4P9Y2Y6"/>
<feature type="transmembrane region" description="Helical" evidence="2">
    <location>
        <begin position="93"/>
        <end position="116"/>
    </location>
</feature>
<accession>A0A4P9Y2Y6</accession>
<dbReference type="Proteomes" id="UP000267251">
    <property type="component" value="Unassembled WGS sequence"/>
</dbReference>
<organism evidence="3 4">
    <name type="scientific">Piptocephalis cylindrospora</name>
    <dbReference type="NCBI Taxonomy" id="1907219"/>
    <lineage>
        <taxon>Eukaryota</taxon>
        <taxon>Fungi</taxon>
        <taxon>Fungi incertae sedis</taxon>
        <taxon>Zoopagomycota</taxon>
        <taxon>Zoopagomycotina</taxon>
        <taxon>Zoopagomycetes</taxon>
        <taxon>Zoopagales</taxon>
        <taxon>Piptocephalidaceae</taxon>
        <taxon>Piptocephalis</taxon>
    </lineage>
</organism>
<gene>
    <name evidence="3" type="ORF">BJ684DRAFT_20515</name>
</gene>
<feature type="transmembrane region" description="Helical" evidence="2">
    <location>
        <begin position="60"/>
        <end position="81"/>
    </location>
</feature>
<feature type="region of interest" description="Disordered" evidence="1">
    <location>
        <begin position="173"/>
        <end position="195"/>
    </location>
</feature>
<feature type="transmembrane region" description="Helical" evidence="2">
    <location>
        <begin position="232"/>
        <end position="252"/>
    </location>
</feature>
<keyword evidence="4" id="KW-1185">Reference proteome</keyword>
<evidence type="ECO:0000256" key="2">
    <source>
        <dbReference type="SAM" id="Phobius"/>
    </source>
</evidence>
<keyword evidence="2" id="KW-0812">Transmembrane</keyword>
<reference evidence="4" key="1">
    <citation type="journal article" date="2018" name="Nat. Microbiol.">
        <title>Leveraging single-cell genomics to expand the fungal tree of life.</title>
        <authorList>
            <person name="Ahrendt S.R."/>
            <person name="Quandt C.A."/>
            <person name="Ciobanu D."/>
            <person name="Clum A."/>
            <person name="Salamov A."/>
            <person name="Andreopoulos B."/>
            <person name="Cheng J.F."/>
            <person name="Woyke T."/>
            <person name="Pelin A."/>
            <person name="Henrissat B."/>
            <person name="Reynolds N.K."/>
            <person name="Benny G.L."/>
            <person name="Smith M.E."/>
            <person name="James T.Y."/>
            <person name="Grigoriev I.V."/>
        </authorList>
    </citation>
    <scope>NUCLEOTIDE SEQUENCE [LARGE SCALE GENOMIC DNA]</scope>
</reference>
<name>A0A4P9Y2Y6_9FUNG</name>
<feature type="transmembrane region" description="Helical" evidence="2">
    <location>
        <begin position="264"/>
        <end position="285"/>
    </location>
</feature>
<protein>
    <submittedName>
        <fullName evidence="3">Uncharacterized protein</fullName>
    </submittedName>
</protein>
<sequence>MTEMRKNEWIRPDRWHSSTWAQAGYVITGLDHIVLYLIQLIDVPSPYWVRMLLQFSSLPISYGCLIPYLNSLLSPRFVVLWKRRYHTSLRARARYILFSTPLILILFLVLITLSAGYLDMDKPQVAQILFQAGMCFCALNTGIAAWIFWVYGYSLSKILAKQIHSLKQIPAGSISSSSSAVGHADPKSKTPSSSRTMLAITERPTTYSNLNVHITIVEANAILGTMRTLNSIFVVISLIGMVVALLCAIFPVKIYTSPALSKTLFFFGGPNRITANVMVSVSMYFQELKRIRERGMLREEMENVVEDLCIRSNQMYEQLELMQASTSRLTMSADPHLPSIHTSTRSDVLVNPCSL</sequence>
<evidence type="ECO:0000313" key="3">
    <source>
        <dbReference type="EMBL" id="RKP12972.1"/>
    </source>
</evidence>
<keyword evidence="2" id="KW-1133">Transmembrane helix</keyword>
<evidence type="ECO:0000256" key="1">
    <source>
        <dbReference type="SAM" id="MobiDB-lite"/>
    </source>
</evidence>
<proteinExistence type="predicted"/>
<dbReference type="EMBL" id="KZ988146">
    <property type="protein sequence ID" value="RKP12972.1"/>
    <property type="molecule type" value="Genomic_DNA"/>
</dbReference>
<feature type="transmembrane region" description="Helical" evidence="2">
    <location>
        <begin position="20"/>
        <end position="40"/>
    </location>
</feature>
<feature type="transmembrane region" description="Helical" evidence="2">
    <location>
        <begin position="128"/>
        <end position="151"/>
    </location>
</feature>